<keyword evidence="6" id="KW-0333">Golgi apparatus</keyword>
<evidence type="ECO:0000259" key="10">
    <source>
        <dbReference type="Pfam" id="PF20671"/>
    </source>
</evidence>
<name>A0A158R597_9BILA</name>
<keyword evidence="7" id="KW-0472">Membrane</keyword>
<evidence type="ECO:0000256" key="4">
    <source>
        <dbReference type="ARBA" id="ARBA00022448"/>
    </source>
</evidence>
<dbReference type="PANTHER" id="PTHR13302">
    <property type="entry name" value="CONSERVED OLIGOMERIC GOLGI COMPLEX COMPONENT 3"/>
    <property type="match status" value="1"/>
</dbReference>
<dbReference type="PANTHER" id="PTHR13302:SF8">
    <property type="entry name" value="CONSERVED OLIGOMERIC GOLGI COMPLEX SUBUNIT 3"/>
    <property type="match status" value="1"/>
</dbReference>
<organism evidence="11 12">
    <name type="scientific">Syphacia muris</name>
    <dbReference type="NCBI Taxonomy" id="451379"/>
    <lineage>
        <taxon>Eukaryota</taxon>
        <taxon>Metazoa</taxon>
        <taxon>Ecdysozoa</taxon>
        <taxon>Nematoda</taxon>
        <taxon>Chromadorea</taxon>
        <taxon>Rhabditida</taxon>
        <taxon>Spirurina</taxon>
        <taxon>Oxyuridomorpha</taxon>
        <taxon>Oxyuroidea</taxon>
        <taxon>Oxyuridae</taxon>
        <taxon>Syphacia</taxon>
    </lineage>
</organism>
<keyword evidence="11" id="KW-1185">Reference proteome</keyword>
<evidence type="ECO:0000256" key="2">
    <source>
        <dbReference type="ARBA" id="ARBA00009936"/>
    </source>
</evidence>
<feature type="domain" description="Conserved oligomeric Golgi complex subunit 3 C-terminal" evidence="10">
    <location>
        <begin position="265"/>
        <end position="676"/>
    </location>
</feature>
<accession>A0A158R597</accession>
<dbReference type="GO" id="GO:0007030">
    <property type="term" value="P:Golgi organization"/>
    <property type="evidence" value="ECO:0007669"/>
    <property type="project" value="TreeGrafter"/>
</dbReference>
<comment type="similarity">
    <text evidence="2">Belongs to the COG3 family.</text>
</comment>
<keyword evidence="5" id="KW-0653">Protein transport</keyword>
<dbReference type="GO" id="GO:0005801">
    <property type="term" value="C:cis-Golgi network"/>
    <property type="evidence" value="ECO:0007669"/>
    <property type="project" value="InterPro"/>
</dbReference>
<evidence type="ECO:0000256" key="8">
    <source>
        <dbReference type="ARBA" id="ARBA00031339"/>
    </source>
</evidence>
<evidence type="ECO:0000313" key="11">
    <source>
        <dbReference type="Proteomes" id="UP000046393"/>
    </source>
</evidence>
<dbReference type="AlphaFoldDB" id="A0A158R597"/>
<dbReference type="InterPro" id="IPR007265">
    <property type="entry name" value="COG_su3"/>
</dbReference>
<dbReference type="GO" id="GO:0017119">
    <property type="term" value="C:Golgi transport complex"/>
    <property type="evidence" value="ECO:0007669"/>
    <property type="project" value="TreeGrafter"/>
</dbReference>
<dbReference type="STRING" id="451379.A0A158R597"/>
<dbReference type="WBParaSite" id="SMUV_0000596101-mRNA-1">
    <property type="protein sequence ID" value="SMUV_0000596101-mRNA-1"/>
    <property type="gene ID" value="SMUV_0000596101"/>
</dbReference>
<dbReference type="GO" id="GO:0000139">
    <property type="term" value="C:Golgi membrane"/>
    <property type="evidence" value="ECO:0007669"/>
    <property type="project" value="UniProtKB-SubCell"/>
</dbReference>
<proteinExistence type="inferred from homology"/>
<protein>
    <recommendedName>
        <fullName evidence="3">Conserved oligomeric Golgi complex subunit 3</fullName>
    </recommendedName>
    <alternativeName>
        <fullName evidence="8">Component of oligomeric Golgi complex 3</fullName>
    </alternativeName>
</protein>
<dbReference type="GO" id="GO:0006886">
    <property type="term" value="P:intracellular protein transport"/>
    <property type="evidence" value="ECO:0007669"/>
    <property type="project" value="InterPro"/>
</dbReference>
<evidence type="ECO:0000256" key="5">
    <source>
        <dbReference type="ARBA" id="ARBA00022927"/>
    </source>
</evidence>
<dbReference type="Pfam" id="PF20671">
    <property type="entry name" value="COG3_C"/>
    <property type="match status" value="1"/>
</dbReference>
<dbReference type="GO" id="GO:0006891">
    <property type="term" value="P:intra-Golgi vesicle-mediated transport"/>
    <property type="evidence" value="ECO:0007669"/>
    <property type="project" value="TreeGrafter"/>
</dbReference>
<comment type="subcellular location">
    <subcellularLocation>
        <location evidence="1">Golgi apparatus membrane</location>
        <topology evidence="1">Peripheral membrane protein</topology>
    </subcellularLocation>
</comment>
<evidence type="ECO:0000256" key="1">
    <source>
        <dbReference type="ARBA" id="ARBA00004395"/>
    </source>
</evidence>
<sequence length="874" mass="98644">METFLSLSDQTVKLLSSKVVDFCIPSIGDKIVLYIVILITEKDEVTELNINCSEPENNVLERKELAADDLFNYMSEMYDNEKENVLAGIYAESEAVAVLQKCTEYMRMINERHNNAVKKLNELKNGYVSVTERTSSLHNACDQMMAHQTHLAAGAEQIRANLYYFIQYDSIMKKLNTGKLLTNGKSFMQLLATIDECLKFLNAHSYYKDANAYIVKYTQCLSKAMTAIRIGVLADLEASVNAVRDRQAQLEVDAGKYQYVEEDTFALIYGVFAGRANSIRSALAVAEQRFADVSEYQAMVSDCQNTYFSIRQQLLSPILNKTIEQLLGKHSKSSCAFARNGCAFLLRLCDDEFRLFKQFFNIHSLAINGREQTGSNGGTPSSPLAKVVFGSFVTTQTSFEDFIEAVCRTFYDVLRPIVVHNPHLETLAELCTILKVEMIEERCGLMMSVMQQTQGGEYSEFNKKANVSSNEADEVLFNPRSGFVHVMGELVGDVAERIVYCAGLYGQTDIAGFRPSPGDLAYPEKLIMMKNIEKEHNLAKACFILFQCYLIFLFVLKLLLPFMSKSDHFNETENASAETAVSAIDLHCLWYPTVRRTVLCLSKLYRCLDPAVFQSIAYELLKLCCESLERAAEGIRSDVAKKTTKLRASLDAELFVVKHLLILREQTGPYRITLTSENGVASGLISQRDYSLDFSKYKTSASNLFQNRQRWFELNSNNAFFELLFQVPVSMSESSGDSRRTIDVQLKSHCHALIKIAADLIVMEFNKYIEKVEKSIPSSSTSKEDDKPLVEATLMQDLSAQAFGKLSKQWPEIKDAFSLYIGAKDAEDVLLQAVRKQIIDVFVRANEYVKKFYDVEQRQIASVPAQEQVAVMLN</sequence>
<dbReference type="InterPro" id="IPR048685">
    <property type="entry name" value="COG3_C"/>
</dbReference>
<feature type="domain" description="Conserved oligomeric Golgi complex subunit 3 N-terminal" evidence="9">
    <location>
        <begin position="98"/>
        <end position="236"/>
    </location>
</feature>
<dbReference type="Pfam" id="PF04136">
    <property type="entry name" value="COG3_N"/>
    <property type="match status" value="1"/>
</dbReference>
<evidence type="ECO:0000259" key="9">
    <source>
        <dbReference type="Pfam" id="PF04136"/>
    </source>
</evidence>
<evidence type="ECO:0000256" key="3">
    <source>
        <dbReference type="ARBA" id="ARBA00020976"/>
    </source>
</evidence>
<dbReference type="Proteomes" id="UP000046393">
    <property type="component" value="Unplaced"/>
</dbReference>
<evidence type="ECO:0000256" key="6">
    <source>
        <dbReference type="ARBA" id="ARBA00023034"/>
    </source>
</evidence>
<reference evidence="12" key="1">
    <citation type="submission" date="2016-04" db="UniProtKB">
        <authorList>
            <consortium name="WormBaseParasite"/>
        </authorList>
    </citation>
    <scope>IDENTIFICATION</scope>
</reference>
<keyword evidence="4" id="KW-0813">Transport</keyword>
<evidence type="ECO:0000256" key="7">
    <source>
        <dbReference type="ARBA" id="ARBA00023136"/>
    </source>
</evidence>
<dbReference type="InterPro" id="IPR048320">
    <property type="entry name" value="COG3_N"/>
</dbReference>
<evidence type="ECO:0000313" key="12">
    <source>
        <dbReference type="WBParaSite" id="SMUV_0000596101-mRNA-1"/>
    </source>
</evidence>